<dbReference type="InterPro" id="IPR051556">
    <property type="entry name" value="N-term/lysine_N-AcTrnsfr"/>
</dbReference>
<feature type="domain" description="N-acetyltransferase" evidence="3">
    <location>
        <begin position="1"/>
        <end position="171"/>
    </location>
</feature>
<evidence type="ECO:0000259" key="3">
    <source>
        <dbReference type="PROSITE" id="PS51186"/>
    </source>
</evidence>
<dbReference type="PANTHER" id="PTHR42919">
    <property type="entry name" value="N-ALPHA-ACETYLTRANSFERASE"/>
    <property type="match status" value="1"/>
</dbReference>
<keyword evidence="4" id="KW-0689">Ribosomal protein</keyword>
<dbReference type="Gene3D" id="3.40.630.30">
    <property type="match status" value="1"/>
</dbReference>
<evidence type="ECO:0000313" key="5">
    <source>
        <dbReference type="Proteomes" id="UP000182635"/>
    </source>
</evidence>
<proteinExistence type="predicted"/>
<name>A0A1I2RJS4_9LACO</name>
<sequence length="172" mass="20175">MIRKAINTNEDVLMLQKLAKKTFYDTFAYENSEEDMKEYLETAYDFDVLKSEIECETSDYYFYLDGNDAVGFVKVNWADSQTEPDYPDALEIQRIYSLKEYHGHGIGAALMEHAISVARELKRPMMWLGVEEQNKRAYRFYTKYGFKKVGTHVFMLGEDEQHDSVLVKNLED</sequence>
<dbReference type="Proteomes" id="UP000182635">
    <property type="component" value="Unassembled WGS sequence"/>
</dbReference>
<keyword evidence="4" id="KW-0687">Ribonucleoprotein</keyword>
<dbReference type="PANTHER" id="PTHR42919:SF8">
    <property type="entry name" value="N-ALPHA-ACETYLTRANSFERASE 50"/>
    <property type="match status" value="1"/>
</dbReference>
<dbReference type="GO" id="GO:0005840">
    <property type="term" value="C:ribosome"/>
    <property type="evidence" value="ECO:0007669"/>
    <property type="project" value="UniProtKB-KW"/>
</dbReference>
<dbReference type="RefSeq" id="WP_046922342.1">
    <property type="nucleotide sequence ID" value="NZ_AYYL01000034.1"/>
</dbReference>
<evidence type="ECO:0000256" key="2">
    <source>
        <dbReference type="ARBA" id="ARBA00023315"/>
    </source>
</evidence>
<gene>
    <name evidence="4" type="ORF">SAMN02910432_01128</name>
</gene>
<organism evidence="4 5">
    <name type="scientific">Ligilactobacillus ruminis DSM 20403 = NBRC 102161</name>
    <dbReference type="NCBI Taxonomy" id="1423798"/>
    <lineage>
        <taxon>Bacteria</taxon>
        <taxon>Bacillati</taxon>
        <taxon>Bacillota</taxon>
        <taxon>Bacilli</taxon>
        <taxon>Lactobacillales</taxon>
        <taxon>Lactobacillaceae</taxon>
        <taxon>Ligilactobacillus</taxon>
    </lineage>
</organism>
<dbReference type="GO" id="GO:0016747">
    <property type="term" value="F:acyltransferase activity, transferring groups other than amino-acyl groups"/>
    <property type="evidence" value="ECO:0007669"/>
    <property type="project" value="InterPro"/>
</dbReference>
<protein>
    <submittedName>
        <fullName evidence="4">Ribosomal protein S18 acetylase RimI</fullName>
    </submittedName>
</protein>
<accession>A0A1I2RJS4</accession>
<dbReference type="SUPFAM" id="SSF55729">
    <property type="entry name" value="Acyl-CoA N-acyltransferases (Nat)"/>
    <property type="match status" value="1"/>
</dbReference>
<dbReference type="PROSITE" id="PS51186">
    <property type="entry name" value="GNAT"/>
    <property type="match status" value="1"/>
</dbReference>
<dbReference type="InterPro" id="IPR000182">
    <property type="entry name" value="GNAT_dom"/>
</dbReference>
<dbReference type="Pfam" id="PF00583">
    <property type="entry name" value="Acetyltransf_1"/>
    <property type="match status" value="1"/>
</dbReference>
<evidence type="ECO:0000313" key="4">
    <source>
        <dbReference type="EMBL" id="SFG38026.1"/>
    </source>
</evidence>
<dbReference type="EMBL" id="FOPI01000016">
    <property type="protein sequence ID" value="SFG38026.1"/>
    <property type="molecule type" value="Genomic_DNA"/>
</dbReference>
<dbReference type="AlphaFoldDB" id="A0A1I2RJS4"/>
<evidence type="ECO:0000256" key="1">
    <source>
        <dbReference type="ARBA" id="ARBA00022679"/>
    </source>
</evidence>
<dbReference type="InterPro" id="IPR016181">
    <property type="entry name" value="Acyl_CoA_acyltransferase"/>
</dbReference>
<reference evidence="5" key="1">
    <citation type="submission" date="2016-10" db="EMBL/GenBank/DDBJ databases">
        <authorList>
            <person name="Varghese N."/>
            <person name="Submissions S."/>
        </authorList>
    </citation>
    <scope>NUCLEOTIDE SEQUENCE [LARGE SCALE GENOMIC DNA]</scope>
    <source>
        <strain evidence="5">DSM 20403</strain>
    </source>
</reference>
<dbReference type="CDD" id="cd04301">
    <property type="entry name" value="NAT_SF"/>
    <property type="match status" value="1"/>
</dbReference>
<keyword evidence="2" id="KW-0012">Acyltransferase</keyword>
<keyword evidence="1" id="KW-0808">Transferase</keyword>
<dbReference type="OrthoDB" id="7205533at2"/>